<dbReference type="EMBL" id="PQFF01000335">
    <property type="protein sequence ID" value="RHZ58594.1"/>
    <property type="molecule type" value="Genomic_DNA"/>
</dbReference>
<evidence type="ECO:0000313" key="2">
    <source>
        <dbReference type="Proteomes" id="UP000266861"/>
    </source>
</evidence>
<dbReference type="AlphaFoldDB" id="A0A397HAA1"/>
<comment type="caution">
    <text evidence="1">The sequence shown here is derived from an EMBL/GenBank/DDBJ whole genome shotgun (WGS) entry which is preliminary data.</text>
</comment>
<evidence type="ECO:0000313" key="1">
    <source>
        <dbReference type="EMBL" id="RHZ58594.1"/>
    </source>
</evidence>
<dbReference type="Proteomes" id="UP000266861">
    <property type="component" value="Unassembled WGS sequence"/>
</dbReference>
<name>A0A397HAA1_9GLOM</name>
<organism evidence="1 2">
    <name type="scientific">Diversispora epigaea</name>
    <dbReference type="NCBI Taxonomy" id="1348612"/>
    <lineage>
        <taxon>Eukaryota</taxon>
        <taxon>Fungi</taxon>
        <taxon>Fungi incertae sedis</taxon>
        <taxon>Mucoromycota</taxon>
        <taxon>Glomeromycotina</taxon>
        <taxon>Glomeromycetes</taxon>
        <taxon>Diversisporales</taxon>
        <taxon>Diversisporaceae</taxon>
        <taxon>Diversispora</taxon>
    </lineage>
</organism>
<keyword evidence="2" id="KW-1185">Reference proteome</keyword>
<sequence length="97" mass="11178">MYSIASGSWIELFQFSYQCCQSFSLLEVTEVCVDNLQQLLQMFTVVLNDPETCINDGDNDSVIKDFELLLVDISFISRYFPQLIEFPSQSVMINLFV</sequence>
<protein>
    <submittedName>
        <fullName evidence="1">Uncharacterized protein</fullName>
    </submittedName>
</protein>
<proteinExistence type="predicted"/>
<accession>A0A397HAA1</accession>
<reference evidence="1 2" key="1">
    <citation type="submission" date="2018-08" db="EMBL/GenBank/DDBJ databases">
        <title>Genome and evolution of the arbuscular mycorrhizal fungus Diversispora epigaea (formerly Glomus versiforme) and its bacterial endosymbionts.</title>
        <authorList>
            <person name="Sun X."/>
            <person name="Fei Z."/>
            <person name="Harrison M."/>
        </authorList>
    </citation>
    <scope>NUCLEOTIDE SEQUENCE [LARGE SCALE GENOMIC DNA]</scope>
    <source>
        <strain evidence="1 2">IT104</strain>
    </source>
</reference>
<gene>
    <name evidence="1" type="ORF">Glove_372g95</name>
</gene>
<dbReference type="OrthoDB" id="7862313at2759"/>